<comment type="similarity">
    <text evidence="1 3">Belongs to the short-chain dehydrogenases/reductases (SDR) family.</text>
</comment>
<name>A0A364Y0C8_9BACT</name>
<reference evidence="6 7" key="1">
    <citation type="submission" date="2018-06" db="EMBL/GenBank/DDBJ databases">
        <title>Chryseolinea flavus sp. nov., a member of the phylum Bacteroidetes isolated from soil.</title>
        <authorList>
            <person name="Li Y."/>
            <person name="Wang J."/>
        </authorList>
    </citation>
    <scope>NUCLEOTIDE SEQUENCE [LARGE SCALE GENOMIC DNA]</scope>
    <source>
        <strain evidence="6 7">SDU1-6</strain>
    </source>
</reference>
<keyword evidence="4" id="KW-0812">Transmembrane</keyword>
<keyword evidence="7" id="KW-1185">Reference proteome</keyword>
<dbReference type="InterPro" id="IPR002347">
    <property type="entry name" value="SDR_fam"/>
</dbReference>
<dbReference type="FunFam" id="3.40.50.720:FF:000084">
    <property type="entry name" value="Short-chain dehydrogenase reductase"/>
    <property type="match status" value="1"/>
</dbReference>
<sequence length="343" mass="36855">MKDNNSAWRNIGAWALLGAGAYLAIRTVYDYVNRYQLKGKVVLITGGSRGLGLVLARALAAEGAKLALCSRTASQLGQAQHELEAAGAEVVTFCADVSERDQVKQLITDVVDHYGRIDVLVNNAGIIQVGPEEAMSIEDYEEAMKVNFWSALYAIKEVVPHFKKQGEGRIVNITSIGGKIAVPHLLPYTASKFALVGLSEGLHAELSKDNIKVTTVVPNLMRTGSPRNATIKGDHEAEYAWFKLSGSSALLSSKAEAVARRIVQAIEYEETEVILSVTARTAVMLQGIAPGLIPTLMSLANAILPVNVHGGDQARKGYEAESEWSIGPVGSRSDKAALLNNQF</sequence>
<evidence type="ECO:0000256" key="2">
    <source>
        <dbReference type="ARBA" id="ARBA00023002"/>
    </source>
</evidence>
<keyword evidence="4" id="KW-1133">Transmembrane helix</keyword>
<dbReference type="SMART" id="SM00822">
    <property type="entry name" value="PKS_KR"/>
    <property type="match status" value="1"/>
</dbReference>
<dbReference type="InterPro" id="IPR057326">
    <property type="entry name" value="KR_dom"/>
</dbReference>
<evidence type="ECO:0000313" key="7">
    <source>
        <dbReference type="Proteomes" id="UP000251889"/>
    </source>
</evidence>
<dbReference type="InterPro" id="IPR020904">
    <property type="entry name" value="Sc_DH/Rdtase_CS"/>
</dbReference>
<organism evidence="6 7">
    <name type="scientific">Pseudochryseolinea flava</name>
    <dbReference type="NCBI Taxonomy" id="2059302"/>
    <lineage>
        <taxon>Bacteria</taxon>
        <taxon>Pseudomonadati</taxon>
        <taxon>Bacteroidota</taxon>
        <taxon>Cytophagia</taxon>
        <taxon>Cytophagales</taxon>
        <taxon>Fulvivirgaceae</taxon>
        <taxon>Pseudochryseolinea</taxon>
    </lineage>
</organism>
<dbReference type="Gene3D" id="3.40.50.720">
    <property type="entry name" value="NAD(P)-binding Rossmann-like Domain"/>
    <property type="match status" value="1"/>
</dbReference>
<keyword evidence="4" id="KW-0472">Membrane</keyword>
<dbReference type="SUPFAM" id="SSF51735">
    <property type="entry name" value="NAD(P)-binding Rossmann-fold domains"/>
    <property type="match status" value="1"/>
</dbReference>
<dbReference type="Pfam" id="PF00106">
    <property type="entry name" value="adh_short"/>
    <property type="match status" value="1"/>
</dbReference>
<evidence type="ECO:0000256" key="1">
    <source>
        <dbReference type="ARBA" id="ARBA00006484"/>
    </source>
</evidence>
<dbReference type="GO" id="GO:0016491">
    <property type="term" value="F:oxidoreductase activity"/>
    <property type="evidence" value="ECO:0007669"/>
    <property type="project" value="UniProtKB-KW"/>
</dbReference>
<dbReference type="PRINTS" id="PR00080">
    <property type="entry name" value="SDRFAMILY"/>
</dbReference>
<evidence type="ECO:0000313" key="6">
    <source>
        <dbReference type="EMBL" id="RAW00119.1"/>
    </source>
</evidence>
<dbReference type="AlphaFoldDB" id="A0A364Y0C8"/>
<keyword evidence="2" id="KW-0560">Oxidoreductase</keyword>
<dbReference type="PROSITE" id="PS00061">
    <property type="entry name" value="ADH_SHORT"/>
    <property type="match status" value="1"/>
</dbReference>
<dbReference type="PRINTS" id="PR00081">
    <property type="entry name" value="GDHRDH"/>
</dbReference>
<feature type="transmembrane region" description="Helical" evidence="4">
    <location>
        <begin position="12"/>
        <end position="29"/>
    </location>
</feature>
<accession>A0A364Y0C8</accession>
<proteinExistence type="inferred from homology"/>
<gene>
    <name evidence="6" type="ORF">DQQ10_16345</name>
</gene>
<evidence type="ECO:0000256" key="4">
    <source>
        <dbReference type="SAM" id="Phobius"/>
    </source>
</evidence>
<dbReference type="CDD" id="cd05233">
    <property type="entry name" value="SDR_c"/>
    <property type="match status" value="1"/>
</dbReference>
<dbReference type="EMBL" id="QMFY01000008">
    <property type="protein sequence ID" value="RAW00119.1"/>
    <property type="molecule type" value="Genomic_DNA"/>
</dbReference>
<dbReference type="Proteomes" id="UP000251889">
    <property type="component" value="Unassembled WGS sequence"/>
</dbReference>
<dbReference type="PANTHER" id="PTHR44196:SF1">
    <property type="entry name" value="DEHYDROGENASE_REDUCTASE SDR FAMILY MEMBER 7B"/>
    <property type="match status" value="1"/>
</dbReference>
<comment type="caution">
    <text evidence="6">The sequence shown here is derived from an EMBL/GenBank/DDBJ whole genome shotgun (WGS) entry which is preliminary data.</text>
</comment>
<dbReference type="InterPro" id="IPR036291">
    <property type="entry name" value="NAD(P)-bd_dom_sf"/>
</dbReference>
<evidence type="ECO:0000256" key="3">
    <source>
        <dbReference type="RuleBase" id="RU000363"/>
    </source>
</evidence>
<dbReference type="PANTHER" id="PTHR44196">
    <property type="entry name" value="DEHYDROGENASE/REDUCTASE SDR FAMILY MEMBER 7B"/>
    <property type="match status" value="1"/>
</dbReference>
<protein>
    <submittedName>
        <fullName evidence="6">Ketoacyl reductase</fullName>
    </submittedName>
</protein>
<feature type="domain" description="Ketoreductase" evidence="5">
    <location>
        <begin position="40"/>
        <end position="214"/>
    </location>
</feature>
<evidence type="ECO:0000259" key="5">
    <source>
        <dbReference type="SMART" id="SM00822"/>
    </source>
</evidence>
<dbReference type="GO" id="GO:0016020">
    <property type="term" value="C:membrane"/>
    <property type="evidence" value="ECO:0007669"/>
    <property type="project" value="TreeGrafter"/>
</dbReference>
<dbReference type="OrthoDB" id="822355at2"/>
<dbReference type="RefSeq" id="WP_112747957.1">
    <property type="nucleotide sequence ID" value="NZ_QMFY01000008.1"/>
</dbReference>